<feature type="domain" description="UmuC" evidence="6">
    <location>
        <begin position="2"/>
        <end position="187"/>
    </location>
</feature>
<keyword evidence="3" id="KW-0741">SOS mutagenesis</keyword>
<evidence type="ECO:0000256" key="4">
    <source>
        <dbReference type="ARBA" id="ARBA00023204"/>
    </source>
</evidence>
<dbReference type="PANTHER" id="PTHR11076:SF34">
    <property type="entry name" value="PROTEIN UMUC"/>
    <property type="match status" value="1"/>
</dbReference>
<dbReference type="EMBL" id="AP025184">
    <property type="protein sequence ID" value="BDB55398.1"/>
    <property type="molecule type" value="Genomic_DNA"/>
</dbReference>
<dbReference type="InterPro" id="IPR001126">
    <property type="entry name" value="UmuC"/>
</dbReference>
<sequence>MFALVDCNNFYASCQRVFEPHLIGKPVVILSNNDGCVIARSNEAKALGIPMGAPAFQLESLFKKNQVHVYSSNYALYGDMSSRVMNLLTTFTPEIEVYSIDEAFLKFKGFELFDLEEYGIKMQRTVTKGTGIPVSIGFAPTKALAKVANKIAKKFPERTQSVYVIDSEEKRIKALKWTKIADVWGIGRRYAKRLESLNIKTAYAFTQLSDDWVRKEMSVVGLRLKRELEGKPTLDLEEASNKKAIATTRSFEKTYSTLDQVSERVATFTAHCAEKIRKQQSQCNLVMVFVKTNGFNPDAPQYSRSITIKTDYPTDSTIDLNRYAQIGLKAIFKEGYQYKKAGVICMGLTPNATVQLSLFTTANPKHQPLMRVVDRLNHSIGKTVVRFATQSIGRQWKMKQEKLSQRYTTNIKEVVEIEL</sequence>
<keyword evidence="4" id="KW-0234">DNA repair</keyword>
<dbReference type="PROSITE" id="PS50173">
    <property type="entry name" value="UMUC"/>
    <property type="match status" value="1"/>
</dbReference>
<dbReference type="Gene3D" id="3.40.1170.60">
    <property type="match status" value="1"/>
</dbReference>
<accession>A0ABN6L145</accession>
<reference evidence="7 8" key="1">
    <citation type="journal article" date="2022" name="Int. J. Syst. Evol. Microbiol.">
        <title>Flavobacterium ammonificans sp. nov. and Flavobacterium ammoniigenes sp. nov., ammonifying bacteria isolated from surface river water.</title>
        <authorList>
            <person name="Watanabe K."/>
            <person name="Kitamura T."/>
            <person name="Ogata Y."/>
            <person name="Shindo C."/>
            <person name="Suda W."/>
        </authorList>
    </citation>
    <scope>NUCLEOTIDE SEQUENCE [LARGE SCALE GENOMIC DNA]</scope>
    <source>
        <strain evidence="7 8">GENT5</strain>
    </source>
</reference>
<keyword evidence="8" id="KW-1185">Reference proteome</keyword>
<evidence type="ECO:0000313" key="7">
    <source>
        <dbReference type="EMBL" id="BDB55398.1"/>
    </source>
</evidence>
<evidence type="ECO:0000313" key="8">
    <source>
        <dbReference type="Proteomes" id="UP001319867"/>
    </source>
</evidence>
<dbReference type="PANTHER" id="PTHR11076">
    <property type="entry name" value="DNA REPAIR POLYMERASE UMUC / TRANSFERASE FAMILY MEMBER"/>
    <property type="match status" value="1"/>
</dbReference>
<dbReference type="Proteomes" id="UP001319867">
    <property type="component" value="Chromosome"/>
</dbReference>
<evidence type="ECO:0000256" key="3">
    <source>
        <dbReference type="ARBA" id="ARBA00023199"/>
    </source>
</evidence>
<comment type="similarity">
    <text evidence="1">Belongs to the DNA polymerase type-Y family.</text>
</comment>
<dbReference type="Pfam" id="PF11799">
    <property type="entry name" value="IMS_C"/>
    <property type="match status" value="1"/>
</dbReference>
<organism evidence="7 8">
    <name type="scientific">Flavobacterium ammoniigenes</name>
    <dbReference type="NCBI Taxonomy" id="1751095"/>
    <lineage>
        <taxon>Bacteria</taxon>
        <taxon>Pseudomonadati</taxon>
        <taxon>Bacteroidota</taxon>
        <taxon>Flavobacteriia</taxon>
        <taxon>Flavobacteriales</taxon>
        <taxon>Flavobacteriaceae</taxon>
        <taxon>Flavobacterium</taxon>
    </lineage>
</organism>
<dbReference type="InterPro" id="IPR017961">
    <property type="entry name" value="DNA_pol_Y-fam_little_finger"/>
</dbReference>
<keyword evidence="5" id="KW-0742">SOS response</keyword>
<keyword evidence="2" id="KW-0227">DNA damage</keyword>
<dbReference type="Gene3D" id="1.10.150.20">
    <property type="entry name" value="5' to 3' exonuclease, C-terminal subdomain"/>
    <property type="match status" value="1"/>
</dbReference>
<evidence type="ECO:0000256" key="2">
    <source>
        <dbReference type="ARBA" id="ARBA00022763"/>
    </source>
</evidence>
<dbReference type="InterPro" id="IPR050116">
    <property type="entry name" value="DNA_polymerase-Y"/>
</dbReference>
<gene>
    <name evidence="7" type="primary">umuC</name>
    <name evidence="7" type="ORF">GENT5_17030</name>
</gene>
<evidence type="ECO:0000259" key="6">
    <source>
        <dbReference type="PROSITE" id="PS50173"/>
    </source>
</evidence>
<evidence type="ECO:0000256" key="5">
    <source>
        <dbReference type="ARBA" id="ARBA00023236"/>
    </source>
</evidence>
<proteinExistence type="inferred from homology"/>
<protein>
    <submittedName>
        <fullName evidence="7">SOS mutagenesis and repair protein UmuC</fullName>
    </submittedName>
</protein>
<dbReference type="Gene3D" id="3.30.70.270">
    <property type="match status" value="1"/>
</dbReference>
<reference evidence="7 8" key="2">
    <citation type="journal article" date="2022" name="Microorganisms">
        <title>Complete Genome Sequences of Two Flavobacterium ammonificans Strains and a Flavobacterium ammoniigenes Strain of Ammonifying Bacterioplankton Isolated from Surface River Water.</title>
        <authorList>
            <person name="Suda W."/>
            <person name="Ogata Y."/>
            <person name="Shindo C."/>
            <person name="Watanabe K."/>
        </authorList>
    </citation>
    <scope>NUCLEOTIDE SEQUENCE [LARGE SCALE GENOMIC DNA]</scope>
    <source>
        <strain evidence="7 8">GENT5</strain>
    </source>
</reference>
<dbReference type="InterPro" id="IPR043128">
    <property type="entry name" value="Rev_trsase/Diguanyl_cyclase"/>
</dbReference>
<dbReference type="Pfam" id="PF00817">
    <property type="entry name" value="IMS"/>
    <property type="match status" value="1"/>
</dbReference>
<dbReference type="SUPFAM" id="SSF56672">
    <property type="entry name" value="DNA/RNA polymerases"/>
    <property type="match status" value="1"/>
</dbReference>
<dbReference type="CDD" id="cd01700">
    <property type="entry name" value="PolY_Pol_V_umuC"/>
    <property type="match status" value="1"/>
</dbReference>
<dbReference type="RefSeq" id="WP_229316781.1">
    <property type="nucleotide sequence ID" value="NZ_AP025184.1"/>
</dbReference>
<evidence type="ECO:0000256" key="1">
    <source>
        <dbReference type="ARBA" id="ARBA00010945"/>
    </source>
</evidence>
<dbReference type="Pfam" id="PF13438">
    <property type="entry name" value="DUF4113"/>
    <property type="match status" value="1"/>
</dbReference>
<dbReference type="Gene3D" id="3.30.1490.100">
    <property type="entry name" value="DNA polymerase, Y-family, little finger domain"/>
    <property type="match status" value="1"/>
</dbReference>
<dbReference type="InterPro" id="IPR043502">
    <property type="entry name" value="DNA/RNA_pol_sf"/>
</dbReference>
<dbReference type="InterPro" id="IPR036775">
    <property type="entry name" value="DNA_pol_Y-fam_lit_finger_sf"/>
</dbReference>
<name>A0ABN6L145_9FLAO</name>
<dbReference type="InterPro" id="IPR025188">
    <property type="entry name" value="DUF4113"/>
</dbReference>